<dbReference type="InterPro" id="IPR036895">
    <property type="entry name" value="Uracil-DNA_glycosylase-like_sf"/>
</dbReference>
<evidence type="ECO:0000313" key="2">
    <source>
        <dbReference type="EMBL" id="OZI75243.1"/>
    </source>
</evidence>
<gene>
    <name evidence="2" type="ORF">CAL22_11610</name>
</gene>
<proteinExistence type="predicted"/>
<name>A0A261VPU5_9BORD</name>
<organism evidence="2 3">
    <name type="scientific">Bordetella genomosp. 12</name>
    <dbReference type="NCBI Taxonomy" id="463035"/>
    <lineage>
        <taxon>Bacteria</taxon>
        <taxon>Pseudomonadati</taxon>
        <taxon>Pseudomonadota</taxon>
        <taxon>Betaproteobacteria</taxon>
        <taxon>Burkholderiales</taxon>
        <taxon>Alcaligenaceae</taxon>
        <taxon>Bordetella</taxon>
    </lineage>
</organism>
<dbReference type="Pfam" id="PF03167">
    <property type="entry name" value="UDG"/>
    <property type="match status" value="1"/>
</dbReference>
<dbReference type="OrthoDB" id="9799921at2"/>
<dbReference type="AlphaFoldDB" id="A0A261VPU5"/>
<dbReference type="EMBL" id="NEVU01000002">
    <property type="protein sequence ID" value="OZI75243.1"/>
    <property type="molecule type" value="Genomic_DNA"/>
</dbReference>
<dbReference type="Proteomes" id="UP000216429">
    <property type="component" value="Unassembled WGS sequence"/>
</dbReference>
<dbReference type="SMART" id="SM00986">
    <property type="entry name" value="UDG"/>
    <property type="match status" value="1"/>
</dbReference>
<accession>A0A261VPU5</accession>
<dbReference type="NCBIfam" id="TIGR04274">
    <property type="entry name" value="hypoxanDNAglyco"/>
    <property type="match status" value="1"/>
</dbReference>
<dbReference type="RefSeq" id="WP_094813640.1">
    <property type="nucleotide sequence ID" value="NZ_NEVU01000002.1"/>
</dbReference>
<dbReference type="SUPFAM" id="SSF52141">
    <property type="entry name" value="Uracil-DNA glycosylase-like"/>
    <property type="match status" value="1"/>
</dbReference>
<sequence>MGVDPARVHGFAPVARSDARILILGTMPGTVSLGRAEYYAHARNAFWRIAQALFGVDSSAGYAARLQALQDARVALWDVLSDCVRPGSLDAAIVGGSVVANDFAGFFDQHPHIEVIGLNGAKAAQLYQRHVVPTLAGRAQPRVLALPSTSPAHAALSFDAKLAAWRALLRPPA</sequence>
<dbReference type="SMART" id="SM00987">
    <property type="entry name" value="UreE_C"/>
    <property type="match status" value="1"/>
</dbReference>
<feature type="domain" description="Uracil-DNA glycosylase-like" evidence="1">
    <location>
        <begin position="12"/>
        <end position="169"/>
    </location>
</feature>
<comment type="caution">
    <text evidence="2">The sequence shown here is derived from an EMBL/GenBank/DDBJ whole genome shotgun (WGS) entry which is preliminary data.</text>
</comment>
<reference evidence="3" key="1">
    <citation type="submission" date="2017-05" db="EMBL/GenBank/DDBJ databases">
        <title>Complete and WGS of Bordetella genogroups.</title>
        <authorList>
            <person name="Spilker T."/>
            <person name="Lipuma J."/>
        </authorList>
    </citation>
    <scope>NUCLEOTIDE SEQUENCE [LARGE SCALE GENOMIC DNA]</scope>
    <source>
        <strain evidence="3">AU6712</strain>
    </source>
</reference>
<evidence type="ECO:0000259" key="1">
    <source>
        <dbReference type="SMART" id="SM00986"/>
    </source>
</evidence>
<dbReference type="CDD" id="cd10032">
    <property type="entry name" value="UDG-F6_HDG"/>
    <property type="match status" value="1"/>
</dbReference>
<evidence type="ECO:0000313" key="3">
    <source>
        <dbReference type="Proteomes" id="UP000216429"/>
    </source>
</evidence>
<protein>
    <submittedName>
        <fullName evidence="2">DNA-deoxyinosine glycosylase</fullName>
    </submittedName>
</protein>
<dbReference type="InterPro" id="IPR005122">
    <property type="entry name" value="Uracil-DNA_glycosylase-like"/>
</dbReference>
<dbReference type="Gene3D" id="3.40.470.10">
    <property type="entry name" value="Uracil-DNA glycosylase-like domain"/>
    <property type="match status" value="1"/>
</dbReference>
<keyword evidence="3" id="KW-1185">Reference proteome</keyword>
<dbReference type="InterPro" id="IPR026353">
    <property type="entry name" value="Hypoxan-DNA_Glyclase"/>
</dbReference>